<dbReference type="Pfam" id="PF00271">
    <property type="entry name" value="Helicase_C"/>
    <property type="match status" value="1"/>
</dbReference>
<evidence type="ECO:0000256" key="9">
    <source>
        <dbReference type="HAMAP-Rule" id="MF_01821"/>
    </source>
</evidence>
<evidence type="ECO:0000313" key="13">
    <source>
        <dbReference type="EMBL" id="MFC4700857.1"/>
    </source>
</evidence>
<dbReference type="InterPro" id="IPR000330">
    <property type="entry name" value="SNF2_N"/>
</dbReference>
<dbReference type="Gene3D" id="3.40.50.300">
    <property type="entry name" value="P-loop containing nucleotide triphosphate hydrolases"/>
    <property type="match status" value="1"/>
</dbReference>
<proteinExistence type="inferred from homology"/>
<dbReference type="InterPro" id="IPR049730">
    <property type="entry name" value="SNF2/RAD54-like_C"/>
</dbReference>
<dbReference type="Gene3D" id="3.40.50.10810">
    <property type="entry name" value="Tandem AAA-ATPase domain"/>
    <property type="match status" value="1"/>
</dbReference>
<evidence type="ECO:0000256" key="1">
    <source>
        <dbReference type="ARBA" id="ARBA00022741"/>
    </source>
</evidence>
<dbReference type="SUPFAM" id="SSF52540">
    <property type="entry name" value="P-loop containing nucleoside triphosphate hydrolases"/>
    <property type="match status" value="2"/>
</dbReference>
<dbReference type="InterPro" id="IPR027417">
    <property type="entry name" value="P-loop_NTPase"/>
</dbReference>
<dbReference type="PANTHER" id="PTHR45766">
    <property type="entry name" value="DNA ANNEALING HELICASE AND ENDONUCLEASE ZRANB3 FAMILY MEMBER"/>
    <property type="match status" value="1"/>
</dbReference>
<dbReference type="PROSITE" id="PS51192">
    <property type="entry name" value="HELICASE_ATP_BIND_1"/>
    <property type="match status" value="1"/>
</dbReference>
<evidence type="ECO:0000256" key="10">
    <source>
        <dbReference type="SAM" id="Coils"/>
    </source>
</evidence>
<organism evidence="13 14">
    <name type="scientific">Glaciecola siphonariae</name>
    <dbReference type="NCBI Taxonomy" id="521012"/>
    <lineage>
        <taxon>Bacteria</taxon>
        <taxon>Pseudomonadati</taxon>
        <taxon>Pseudomonadota</taxon>
        <taxon>Gammaproteobacteria</taxon>
        <taxon>Alteromonadales</taxon>
        <taxon>Alteromonadaceae</taxon>
        <taxon>Glaciecola</taxon>
    </lineage>
</organism>
<dbReference type="Gene3D" id="6.10.140.1500">
    <property type="match status" value="1"/>
</dbReference>
<dbReference type="SMART" id="SM00487">
    <property type="entry name" value="DEXDc"/>
    <property type="match status" value="1"/>
</dbReference>
<evidence type="ECO:0000256" key="7">
    <source>
        <dbReference type="ARBA" id="ARBA00023159"/>
    </source>
</evidence>
<dbReference type="Pfam" id="PF12137">
    <property type="entry name" value="RapA_C"/>
    <property type="match status" value="1"/>
</dbReference>
<feature type="domain" description="Helicase ATP-binding" evidence="11">
    <location>
        <begin position="167"/>
        <end position="340"/>
    </location>
</feature>
<evidence type="ECO:0000259" key="12">
    <source>
        <dbReference type="PROSITE" id="PS51194"/>
    </source>
</evidence>
<dbReference type="InterPro" id="IPR001650">
    <property type="entry name" value="Helicase_C-like"/>
</dbReference>
<dbReference type="InterPro" id="IPR023949">
    <property type="entry name" value="Helicase_RapA"/>
</dbReference>
<comment type="caution">
    <text evidence="13">The sequence shown here is derived from an EMBL/GenBank/DDBJ whole genome shotgun (WGS) entry which is preliminary data.</text>
</comment>
<keyword evidence="3 9" id="KW-0347">Helicase</keyword>
<dbReference type="PROSITE" id="PS51194">
    <property type="entry name" value="HELICASE_CTER"/>
    <property type="match status" value="1"/>
</dbReference>
<evidence type="ECO:0000259" key="11">
    <source>
        <dbReference type="PROSITE" id="PS51192"/>
    </source>
</evidence>
<evidence type="ECO:0000313" key="14">
    <source>
        <dbReference type="Proteomes" id="UP001595897"/>
    </source>
</evidence>
<dbReference type="InterPro" id="IPR040765">
    <property type="entry name" value="Tudor_1_RapA"/>
</dbReference>
<evidence type="ECO:0000256" key="2">
    <source>
        <dbReference type="ARBA" id="ARBA00022801"/>
    </source>
</evidence>
<dbReference type="Gene3D" id="3.30.360.80">
    <property type="match status" value="1"/>
</dbReference>
<dbReference type="PANTHER" id="PTHR45766:SF6">
    <property type="entry name" value="SWI_SNF-RELATED MATRIX-ASSOCIATED ACTIN-DEPENDENT REGULATOR OF CHROMATIN SUBFAMILY A-LIKE PROTEIN 1"/>
    <property type="match status" value="1"/>
</dbReference>
<keyword evidence="2 9" id="KW-0378">Hydrolase</keyword>
<keyword evidence="1 9" id="KW-0547">Nucleotide-binding</keyword>
<dbReference type="Pfam" id="PF18337">
    <property type="entry name" value="Tudor_RapA"/>
    <property type="match status" value="1"/>
</dbReference>
<evidence type="ECO:0000256" key="8">
    <source>
        <dbReference type="ARBA" id="ARBA00023163"/>
    </source>
</evidence>
<evidence type="ECO:0000256" key="6">
    <source>
        <dbReference type="ARBA" id="ARBA00023125"/>
    </source>
</evidence>
<evidence type="ECO:0000256" key="3">
    <source>
        <dbReference type="ARBA" id="ARBA00022806"/>
    </source>
</evidence>
<keyword evidence="14" id="KW-1185">Reference proteome</keyword>
<keyword evidence="6 9" id="KW-0238">DNA-binding</keyword>
<comment type="subunit">
    <text evidence="9">Interacts with the RNAP. Has a higher affinity for the core RNAP than for the holoenzyme. Its ATPase activity is stimulated by binding to RNAP.</text>
</comment>
<accession>A0ABV9LWF5</accession>
<comment type="function">
    <text evidence="9">Transcription regulator that activates transcription by stimulating RNA polymerase (RNAP) recycling in case of stress conditions such as supercoiled DNA or high salt concentrations. Probably acts by releasing the RNAP, when it is trapped or immobilized on tightly supercoiled DNA. Does not activate transcription on linear DNA. Probably not involved in DNA repair.</text>
</comment>
<dbReference type="Gene3D" id="2.30.30.930">
    <property type="match status" value="1"/>
</dbReference>
<dbReference type="CDD" id="cd18011">
    <property type="entry name" value="DEXDc_RapA"/>
    <property type="match status" value="1"/>
</dbReference>
<dbReference type="Pfam" id="PF18339">
    <property type="entry name" value="Tudor_1_RapA"/>
    <property type="match status" value="1"/>
</dbReference>
<dbReference type="Pfam" id="PF00176">
    <property type="entry name" value="SNF2-rel_dom"/>
    <property type="match status" value="1"/>
</dbReference>
<dbReference type="EMBL" id="JBHSGU010000005">
    <property type="protein sequence ID" value="MFC4700857.1"/>
    <property type="molecule type" value="Genomic_DNA"/>
</dbReference>
<sequence>MADKSDFAVGQRWLSNTETNLGLGVVMAIDFRSVTVLFPAVNEERNYAISQNALTRLQLSEGENAPHVDGWQITIDSIQEQDGLITYTGPRSDTGETANIVEVALDHGVKLNQPEKRLAHGQLDSPKWFDTRLACWQQQHEFATSGAVGLVGARVELIPHQIHIAHEVGSRYAPRVLLADEVGLGKTIEAALIIHQQILTGRAQRVLICVPNSLVHQWLVEMLRRVNLSFSVFDEERLEAVKEGAADTGENPFDQEQRVLCSTDFIAQTEVLELAAKVDWDILVVDEAHHLHWSPESASPSYDAIDTLSKIAKGVLLLTATPDQLGHQSHFARLRLLDPARFHSYDAFIEEEAHYAELAAAVTPLIEDEPLSDDDAAAIAKCAPGVNIDKWDLSQAQDRKGLLRELIDQHGTGRLLFRNRRAGIEGFPVRKINPYPQRIPKEYDLALAMQDDVNQALHPERASMLDESWPAYDPRVAWLCEFLASHKDKVLLICAYASTALQIAEYMRAKTSIRHTVFHEGMSIVERDKAAHFFATNEQGAQIMLCSEIGSEGRNFQFSHHLVLFDLPLNPDLLEQRIGRLDRIGQTRDVNIHVPYFENTAQEVLYNWYHYGLGAFTQTCPVGSQVWQGLKDELHAALASPTDKENWQDVVEQANTLSKELKAQIEQGRDRLLELNASGGDKIDEVMDNIVRAENPVNMLKFMTRLFDALGVVQDEKDDNTFVIRHGESMLFPVPGISEEGLEITYKRSVATQFEHVNFISGDSELVTHCIDSVLTDVVGKSSICFVNQEDTPVGAFWIEIIAVLNPVAEASLQLYQFLPPTPIRVCVDAKNQNTDIEFEPIFKVKPKMAQQLIGALMPQITAGIEAALNEASLELSDIKQAALTKVSTSLSGEIERLSELKKLNPAIRQEEIDYIVHQQEKLTQAITDAEPSLDSVRIVVNNRR</sequence>
<keyword evidence="5 9" id="KW-0805">Transcription regulation</keyword>
<feature type="domain" description="Helicase C-terminal" evidence="12">
    <location>
        <begin position="478"/>
        <end position="628"/>
    </location>
</feature>
<dbReference type="CDD" id="cd18793">
    <property type="entry name" value="SF2_C_SNF"/>
    <property type="match status" value="1"/>
</dbReference>
<dbReference type="InterPro" id="IPR057342">
    <property type="entry name" value="DEXDc_RapA"/>
</dbReference>
<comment type="similarity">
    <text evidence="9">Belongs to the SNF2/RAD54 helicase family. RapA subfamily.</text>
</comment>
<dbReference type="EC" id="3.6.4.-" evidence="9"/>
<dbReference type="RefSeq" id="WP_382408778.1">
    <property type="nucleotide sequence ID" value="NZ_JBHSGU010000005.1"/>
</dbReference>
<dbReference type="Gene3D" id="6.10.140.2230">
    <property type="match status" value="1"/>
</dbReference>
<keyword evidence="8 9" id="KW-0804">Transcription</keyword>
<feature type="short sequence motif" description="DEAH box" evidence="9">
    <location>
        <begin position="286"/>
        <end position="289"/>
    </location>
</feature>
<keyword evidence="10" id="KW-0175">Coiled coil</keyword>
<keyword evidence="7 9" id="KW-0010">Activator</keyword>
<dbReference type="InterPro" id="IPR014001">
    <property type="entry name" value="Helicase_ATP-bd"/>
</dbReference>
<feature type="binding site" evidence="9">
    <location>
        <begin position="180"/>
        <end position="187"/>
    </location>
    <ligand>
        <name>ATP</name>
        <dbReference type="ChEBI" id="CHEBI:30616"/>
    </ligand>
</feature>
<dbReference type="InterPro" id="IPR022737">
    <property type="entry name" value="RapA_C"/>
</dbReference>
<keyword evidence="4 9" id="KW-0067">ATP-binding</keyword>
<dbReference type="Gene3D" id="2.30.30.140">
    <property type="match status" value="1"/>
</dbReference>
<evidence type="ECO:0000256" key="4">
    <source>
        <dbReference type="ARBA" id="ARBA00022840"/>
    </source>
</evidence>
<protein>
    <recommendedName>
        <fullName evidence="9">RNA polymerase-associated protein RapA</fullName>
        <ecNumber evidence="9">3.6.4.-</ecNumber>
    </recommendedName>
    <alternativeName>
        <fullName evidence="9">ATP-dependent helicase HepA</fullName>
    </alternativeName>
</protein>
<dbReference type="InterPro" id="IPR040766">
    <property type="entry name" value="Tudor_2_RapA"/>
</dbReference>
<reference evidence="14" key="1">
    <citation type="journal article" date="2019" name="Int. J. Syst. Evol. Microbiol.">
        <title>The Global Catalogue of Microorganisms (GCM) 10K type strain sequencing project: providing services to taxonomists for standard genome sequencing and annotation.</title>
        <authorList>
            <consortium name="The Broad Institute Genomics Platform"/>
            <consortium name="The Broad Institute Genome Sequencing Center for Infectious Disease"/>
            <person name="Wu L."/>
            <person name="Ma J."/>
        </authorList>
    </citation>
    <scope>NUCLEOTIDE SEQUENCE [LARGE SCALE GENOMIC DNA]</scope>
    <source>
        <strain evidence="14">KACC 12507</strain>
    </source>
</reference>
<gene>
    <name evidence="9 13" type="primary">rapA</name>
    <name evidence="13" type="ORF">ACFO4O_11855</name>
</gene>
<dbReference type="InterPro" id="IPR038718">
    <property type="entry name" value="SNF2-like_sf"/>
</dbReference>
<name>A0ABV9LWF5_9ALTE</name>
<dbReference type="SMART" id="SM00490">
    <property type="entry name" value="HELICc"/>
    <property type="match status" value="1"/>
</dbReference>
<dbReference type="Proteomes" id="UP001595897">
    <property type="component" value="Unassembled WGS sequence"/>
</dbReference>
<evidence type="ECO:0000256" key="5">
    <source>
        <dbReference type="ARBA" id="ARBA00023015"/>
    </source>
</evidence>
<feature type="coiled-coil region" evidence="10">
    <location>
        <begin position="644"/>
        <end position="678"/>
    </location>
</feature>
<dbReference type="HAMAP" id="MF_01821">
    <property type="entry name" value="Helicase_RapA"/>
    <property type="match status" value="1"/>
</dbReference>
<dbReference type="NCBIfam" id="NF003426">
    <property type="entry name" value="PRK04914.1"/>
    <property type="match status" value="1"/>
</dbReference>